<feature type="compositionally biased region" description="Polar residues" evidence="11">
    <location>
        <begin position="875"/>
        <end position="887"/>
    </location>
</feature>
<dbReference type="Pfam" id="PF00270">
    <property type="entry name" value="DEAD"/>
    <property type="match status" value="1"/>
</dbReference>
<sequence>MLPFDLLDDPLQRPTSFSWGRPSTRRTQHSSTAELSYSTTPVVRGIPLVSTHNLPDRFRNIFFLLFNAIQSKCFGRIYNSDDNFVLSSPTGSGKTVVFELAICRLINACQDGTFKIVYQAPTKSLCAERQRDWQDKFRALNLEVAELTGDVQNAQLKNVQHATIIITTPEKWDSITRKWKDHKKLMQMVKLFLIDEVHTLKEDRGAVLEVVVSRMKSVGAGVRFIALSATIPNIQDISAWLGRRPDQQQSPALQETFGEEFRPVQITKYVCGYNNRGNDFAFDKTLSERLPEVITKHSQGKPILIFCFTRAACMETAKYLTQWLSTMPRNRQWEASKLRPENKDLQSTIRAGVAFHHAGLSAADRTLVEQGYLAGNIHVICCTSTLAAGVNLPCHMVIIKNTVTYTTVGCKEYSDLEVMQMLGRAGRPQFGTSAIAVIMTRQQQVLHYERLVTGQETIESRLHLNLIDHLNAEIGLGTIHNETSATAWLCSTFLYIRLQQHPQHYKLSSDKANQLDEHLKMICRNGVELLQQHNLITNSTELHATAFGDVMSRYCVQFETMQTLLSLKRGARMSELLTCIAQAAEFKEIYFRSGEKNIYRQWNSNPLIKFPLKIHIDAPWHKVFLLLQVVLAGNELPDAHREQRQEFNSSKIVVLQHALRLTRCICECMIYLRDATATRNALALARSLSAHIWDDSTLHMSQLDGLGMAGVRRLVKGGVRTMEDLANAEPHRLEQILTRNPPHGTQLRDKAVAFPRLSVDLQAAGRPDIKAGDCIALPVAVKMTFLNETSPTTYQRRALQLCLLIDTPSGQLLHFSRFSAVQALKEPDRIITVRLADFTEILRVQFMCDDYAGTARSATLKLRIPESTFTAAKLSSCNTAEDPNSTLRPPKPATSEHHPSTLEEQAHEFDDDAIRDDDFLAISDVERPLQHGSDDQDNVTAAEPVRLDNGRWSCRHSCKDKTTCKHLCCREGLDKKPKMTKSKSSAVEKPEKKSDMQQSQLKITRKRSAGGTNQTSLTQVVTRSPRFSDLDMRQSFQDFQPSQQWKTIDHFDIDLLGTDTLEDEIPSTDPLIPIPISSEHGDAALSSLNHNNVKNTGHTIDPSQCQASDVAGCSQPDHHSTNPSSNHKKHSSSTPEAFDIVRQFLGDKLFNYIE</sequence>
<feature type="compositionally biased region" description="Polar residues" evidence="11">
    <location>
        <begin position="1087"/>
        <end position="1107"/>
    </location>
</feature>
<dbReference type="PROSITE" id="PS51194">
    <property type="entry name" value="HELICASE_CTER"/>
    <property type="match status" value="1"/>
</dbReference>
<dbReference type="InterPro" id="IPR052247">
    <property type="entry name" value="Meiotic_Crossover_Helicase"/>
</dbReference>
<dbReference type="GO" id="GO:0005524">
    <property type="term" value="F:ATP binding"/>
    <property type="evidence" value="ECO:0007669"/>
    <property type="project" value="UniProtKB-KW"/>
</dbReference>
<evidence type="ECO:0000256" key="11">
    <source>
        <dbReference type="SAM" id="MobiDB-lite"/>
    </source>
</evidence>
<reference evidence="14 15" key="1">
    <citation type="journal article" date="2016" name="Sci. Rep.">
        <title>Peltaster fructicola genome reveals evolution from an invasive phytopathogen to an ectophytic parasite.</title>
        <authorList>
            <person name="Xu C."/>
            <person name="Chen H."/>
            <person name="Gleason M.L."/>
            <person name="Xu J.R."/>
            <person name="Liu H."/>
            <person name="Zhang R."/>
            <person name="Sun G."/>
        </authorList>
    </citation>
    <scope>NUCLEOTIDE SEQUENCE [LARGE SCALE GENOMIC DNA]</scope>
    <source>
        <strain evidence="14 15">LNHT1506</strain>
    </source>
</reference>
<keyword evidence="6" id="KW-0413">Isomerase</keyword>
<gene>
    <name evidence="14" type="ORF">AMS68_004928</name>
</gene>
<dbReference type="AlphaFoldDB" id="A0A6H0XXM0"/>
<dbReference type="SMART" id="SM00487">
    <property type="entry name" value="DEXDc"/>
    <property type="match status" value="1"/>
</dbReference>
<dbReference type="GO" id="GO:0051321">
    <property type="term" value="P:meiotic cell cycle"/>
    <property type="evidence" value="ECO:0007669"/>
    <property type="project" value="UniProtKB-KW"/>
</dbReference>
<evidence type="ECO:0000313" key="14">
    <source>
        <dbReference type="EMBL" id="QIW99410.1"/>
    </source>
</evidence>
<dbReference type="GO" id="GO:0003676">
    <property type="term" value="F:nucleic acid binding"/>
    <property type="evidence" value="ECO:0007669"/>
    <property type="project" value="InterPro"/>
</dbReference>
<dbReference type="GO" id="GO:0043138">
    <property type="term" value="F:3'-5' DNA helicase activity"/>
    <property type="evidence" value="ECO:0007669"/>
    <property type="project" value="UniProtKB-EC"/>
</dbReference>
<protein>
    <recommendedName>
        <fullName evidence="9">DNA 3'-5' helicase</fullName>
        <ecNumber evidence="9">5.6.2.4</ecNumber>
    </recommendedName>
</protein>
<dbReference type="Gene3D" id="1.10.10.10">
    <property type="entry name" value="Winged helix-like DNA-binding domain superfamily/Winged helix DNA-binding domain"/>
    <property type="match status" value="1"/>
</dbReference>
<evidence type="ECO:0000256" key="10">
    <source>
        <dbReference type="ARBA" id="ARBA00048988"/>
    </source>
</evidence>
<comment type="catalytic activity">
    <reaction evidence="10">
        <text>ATP + H2O = ADP + phosphate + H(+)</text>
        <dbReference type="Rhea" id="RHEA:13065"/>
        <dbReference type="ChEBI" id="CHEBI:15377"/>
        <dbReference type="ChEBI" id="CHEBI:15378"/>
        <dbReference type="ChEBI" id="CHEBI:30616"/>
        <dbReference type="ChEBI" id="CHEBI:43474"/>
        <dbReference type="ChEBI" id="CHEBI:456216"/>
        <dbReference type="EC" id="5.6.2.4"/>
    </reaction>
</comment>
<keyword evidence="3" id="KW-0378">Hydrolase</keyword>
<dbReference type="SUPFAM" id="SSF158702">
    <property type="entry name" value="Sec63 N-terminal domain-like"/>
    <property type="match status" value="1"/>
</dbReference>
<proteinExistence type="inferred from homology"/>
<feature type="domain" description="Helicase C-terminal" evidence="13">
    <location>
        <begin position="289"/>
        <end position="474"/>
    </location>
</feature>
<name>A0A6H0XXM0_9PEZI</name>
<keyword evidence="5" id="KW-0067">ATP-binding</keyword>
<evidence type="ECO:0000256" key="3">
    <source>
        <dbReference type="ARBA" id="ARBA00022801"/>
    </source>
</evidence>
<dbReference type="InterPro" id="IPR004179">
    <property type="entry name" value="Sec63-dom"/>
</dbReference>
<dbReference type="SMART" id="SM00490">
    <property type="entry name" value="HELICc"/>
    <property type="match status" value="1"/>
</dbReference>
<dbReference type="OrthoDB" id="5575at2759"/>
<dbReference type="Gene3D" id="3.40.50.300">
    <property type="entry name" value="P-loop containing nucleotide triphosphate hydrolases"/>
    <property type="match status" value="2"/>
</dbReference>
<feature type="compositionally biased region" description="Basic and acidic residues" evidence="11">
    <location>
        <begin position="986"/>
        <end position="995"/>
    </location>
</feature>
<feature type="region of interest" description="Disordered" evidence="11">
    <location>
        <begin position="875"/>
        <end position="902"/>
    </location>
</feature>
<keyword evidence="15" id="KW-1185">Reference proteome</keyword>
<feature type="domain" description="Helicase ATP-binding" evidence="12">
    <location>
        <begin position="75"/>
        <end position="249"/>
    </location>
</feature>
<keyword evidence="4" id="KW-0347">Helicase</keyword>
<dbReference type="InterPro" id="IPR036388">
    <property type="entry name" value="WH-like_DNA-bd_sf"/>
</dbReference>
<dbReference type="SUPFAM" id="SSF52540">
    <property type="entry name" value="P-loop containing nucleoside triphosphate hydrolases"/>
    <property type="match status" value="1"/>
</dbReference>
<keyword evidence="2" id="KW-0547">Nucleotide-binding</keyword>
<feature type="region of interest" description="Disordered" evidence="11">
    <location>
        <begin position="975"/>
        <end position="1017"/>
    </location>
</feature>
<evidence type="ECO:0000256" key="2">
    <source>
        <dbReference type="ARBA" id="ARBA00022741"/>
    </source>
</evidence>
<comment type="similarity">
    <text evidence="1">Belongs to the helicase family. SKI2 subfamily.</text>
</comment>
<evidence type="ECO:0000256" key="5">
    <source>
        <dbReference type="ARBA" id="ARBA00022840"/>
    </source>
</evidence>
<dbReference type="Proteomes" id="UP000503462">
    <property type="component" value="Chromosome 3"/>
</dbReference>
<keyword evidence="7" id="KW-0469">Meiosis</keyword>
<evidence type="ECO:0000259" key="12">
    <source>
        <dbReference type="PROSITE" id="PS51192"/>
    </source>
</evidence>
<evidence type="ECO:0000256" key="1">
    <source>
        <dbReference type="ARBA" id="ARBA00010140"/>
    </source>
</evidence>
<dbReference type="CDD" id="cd18795">
    <property type="entry name" value="SF2_C_Ski2"/>
    <property type="match status" value="1"/>
</dbReference>
<dbReference type="InterPro" id="IPR027417">
    <property type="entry name" value="P-loop_NTPase"/>
</dbReference>
<dbReference type="InterPro" id="IPR011545">
    <property type="entry name" value="DEAD/DEAH_box_helicase_dom"/>
</dbReference>
<dbReference type="FunFam" id="1.10.10.10:FF:000012">
    <property type="entry name" value="U5 small nuclear ribonucleoprotein helicase"/>
    <property type="match status" value="1"/>
</dbReference>
<accession>A0A6H0XXM0</accession>
<evidence type="ECO:0000259" key="13">
    <source>
        <dbReference type="PROSITE" id="PS51194"/>
    </source>
</evidence>
<comment type="catalytic activity">
    <reaction evidence="8">
        <text>Couples ATP hydrolysis with the unwinding of duplex DNA by translocating in the 3'-5' direction.</text>
        <dbReference type="EC" id="5.6.2.4"/>
    </reaction>
</comment>
<dbReference type="Pfam" id="PF00271">
    <property type="entry name" value="Helicase_C"/>
    <property type="match status" value="1"/>
</dbReference>
<dbReference type="PROSITE" id="PS51192">
    <property type="entry name" value="HELICASE_ATP_BIND_1"/>
    <property type="match status" value="1"/>
</dbReference>
<dbReference type="EMBL" id="CP051141">
    <property type="protein sequence ID" value="QIW99410.1"/>
    <property type="molecule type" value="Genomic_DNA"/>
</dbReference>
<dbReference type="Pfam" id="PF02889">
    <property type="entry name" value="Sec63"/>
    <property type="match status" value="1"/>
</dbReference>
<feature type="region of interest" description="Disordered" evidence="11">
    <location>
        <begin position="1087"/>
        <end position="1135"/>
    </location>
</feature>
<evidence type="ECO:0000256" key="7">
    <source>
        <dbReference type="ARBA" id="ARBA00023254"/>
    </source>
</evidence>
<dbReference type="InterPro" id="IPR001650">
    <property type="entry name" value="Helicase_C-like"/>
</dbReference>
<evidence type="ECO:0000256" key="8">
    <source>
        <dbReference type="ARBA" id="ARBA00034617"/>
    </source>
</evidence>
<dbReference type="PANTHER" id="PTHR47835:SF3">
    <property type="entry name" value="HELICASE FOR MEIOSIS 1"/>
    <property type="match status" value="1"/>
</dbReference>
<evidence type="ECO:0000256" key="9">
    <source>
        <dbReference type="ARBA" id="ARBA00034808"/>
    </source>
</evidence>
<evidence type="ECO:0000256" key="4">
    <source>
        <dbReference type="ARBA" id="ARBA00022806"/>
    </source>
</evidence>
<evidence type="ECO:0000256" key="6">
    <source>
        <dbReference type="ARBA" id="ARBA00023235"/>
    </source>
</evidence>
<dbReference type="InterPro" id="IPR057842">
    <property type="entry name" value="WH_MER3"/>
</dbReference>
<dbReference type="SMART" id="SM00973">
    <property type="entry name" value="Sec63"/>
    <property type="match status" value="1"/>
</dbReference>
<dbReference type="InterPro" id="IPR014001">
    <property type="entry name" value="Helicase_ATP-bd"/>
</dbReference>
<dbReference type="InterPro" id="IPR036390">
    <property type="entry name" value="WH_DNA-bd_sf"/>
</dbReference>
<organism evidence="14 15">
    <name type="scientific">Peltaster fructicola</name>
    <dbReference type="NCBI Taxonomy" id="286661"/>
    <lineage>
        <taxon>Eukaryota</taxon>
        <taxon>Fungi</taxon>
        <taxon>Dikarya</taxon>
        <taxon>Ascomycota</taxon>
        <taxon>Pezizomycotina</taxon>
        <taxon>Dothideomycetes</taxon>
        <taxon>Dothideomycetes incertae sedis</taxon>
        <taxon>Peltaster</taxon>
    </lineage>
</organism>
<dbReference type="EC" id="5.6.2.4" evidence="9"/>
<dbReference type="Pfam" id="PF23445">
    <property type="entry name" value="WHD_SNRNP200"/>
    <property type="match status" value="1"/>
</dbReference>
<dbReference type="PANTHER" id="PTHR47835">
    <property type="entry name" value="HFM1, ATP DEPENDENT DNA HELICASE HOMOLOG"/>
    <property type="match status" value="1"/>
</dbReference>
<evidence type="ECO:0000313" key="15">
    <source>
        <dbReference type="Proteomes" id="UP000503462"/>
    </source>
</evidence>
<dbReference type="GO" id="GO:0016787">
    <property type="term" value="F:hydrolase activity"/>
    <property type="evidence" value="ECO:0007669"/>
    <property type="project" value="UniProtKB-KW"/>
</dbReference>
<dbReference type="Gene3D" id="1.10.3380.10">
    <property type="entry name" value="Sec63 N-terminal domain-like domain"/>
    <property type="match status" value="1"/>
</dbReference>
<dbReference type="SUPFAM" id="SSF46785">
    <property type="entry name" value="Winged helix' DNA-binding domain"/>
    <property type="match status" value="1"/>
</dbReference>